<dbReference type="GO" id="GO:0006633">
    <property type="term" value="P:fatty acid biosynthetic process"/>
    <property type="evidence" value="ECO:0007669"/>
    <property type="project" value="TreeGrafter"/>
</dbReference>
<dbReference type="Gene3D" id="3.90.180.10">
    <property type="entry name" value="Medium-chain alcohol dehydrogenases, catalytic domain"/>
    <property type="match status" value="1"/>
</dbReference>
<dbReference type="CDD" id="cd00833">
    <property type="entry name" value="PKS"/>
    <property type="match status" value="2"/>
</dbReference>
<dbReference type="PANTHER" id="PTHR43775">
    <property type="entry name" value="FATTY ACID SYNTHASE"/>
    <property type="match status" value="1"/>
</dbReference>
<dbReference type="PANTHER" id="PTHR43775:SF37">
    <property type="entry name" value="SI:DKEY-61P9.11"/>
    <property type="match status" value="1"/>
</dbReference>
<feature type="active site" description="Proton donor; for dehydratase activity" evidence="5">
    <location>
        <position position="3023"/>
    </location>
</feature>
<gene>
    <name evidence="10" type="ORF">PPROV_000274300</name>
</gene>
<dbReference type="Gene3D" id="1.10.1200.10">
    <property type="entry name" value="ACP-like"/>
    <property type="match status" value="2"/>
</dbReference>
<keyword evidence="2" id="KW-0597">Phosphoprotein</keyword>
<keyword evidence="4" id="KW-0511">Multifunctional enzyme</keyword>
<feature type="active site" description="Proton acceptor; for dehydratase activity" evidence="5">
    <location>
        <position position="2810"/>
    </location>
</feature>
<reference evidence="10" key="1">
    <citation type="submission" date="2020-10" db="EMBL/GenBank/DDBJ databases">
        <title>Unveiling of a novel bifunctional photoreceptor, Dualchrome1, isolated from a cosmopolitan green alga.</title>
        <authorList>
            <person name="Suzuki S."/>
            <person name="Kawachi M."/>
        </authorList>
    </citation>
    <scope>NUCLEOTIDE SEQUENCE</scope>
    <source>
        <strain evidence="10">NIES 2893</strain>
    </source>
</reference>
<evidence type="ECO:0000256" key="2">
    <source>
        <dbReference type="ARBA" id="ARBA00022553"/>
    </source>
</evidence>
<comment type="caution">
    <text evidence="10">The sequence shown here is derived from an EMBL/GenBank/DDBJ whole genome shotgun (WGS) entry which is preliminary data.</text>
</comment>
<dbReference type="InterPro" id="IPR049900">
    <property type="entry name" value="PKS_mFAS_DH"/>
</dbReference>
<dbReference type="InterPro" id="IPR014030">
    <property type="entry name" value="Ketoacyl_synth_N"/>
</dbReference>
<dbReference type="Gene3D" id="3.30.559.10">
    <property type="entry name" value="Chloramphenicol acetyltransferase-like domain"/>
    <property type="match status" value="1"/>
</dbReference>
<feature type="region of interest" description="Disordered" evidence="6">
    <location>
        <begin position="3110"/>
        <end position="3133"/>
    </location>
</feature>
<dbReference type="Gene3D" id="3.40.47.10">
    <property type="match status" value="2"/>
</dbReference>
<dbReference type="PROSITE" id="PS00455">
    <property type="entry name" value="AMP_BINDING"/>
    <property type="match status" value="1"/>
</dbReference>
<feature type="domain" description="PKS/mFAS DH" evidence="9">
    <location>
        <begin position="1127"/>
        <end position="1428"/>
    </location>
</feature>
<dbReference type="InterPro" id="IPR020806">
    <property type="entry name" value="PKS_PP-bd"/>
</dbReference>
<evidence type="ECO:0000259" key="8">
    <source>
        <dbReference type="PROSITE" id="PS52004"/>
    </source>
</evidence>
<dbReference type="Gene3D" id="3.30.300.30">
    <property type="match status" value="1"/>
</dbReference>
<dbReference type="InterPro" id="IPR057326">
    <property type="entry name" value="KR_dom"/>
</dbReference>
<dbReference type="Gene3D" id="3.40.50.12780">
    <property type="entry name" value="N-terminal domain of ligase-like"/>
    <property type="match status" value="1"/>
</dbReference>
<dbReference type="GO" id="GO:0031177">
    <property type="term" value="F:phosphopantetheine binding"/>
    <property type="evidence" value="ECO:0007669"/>
    <property type="project" value="InterPro"/>
</dbReference>
<dbReference type="Pfam" id="PF02801">
    <property type="entry name" value="Ketoacyl-synt_C"/>
    <property type="match status" value="2"/>
</dbReference>
<dbReference type="GO" id="GO:0044550">
    <property type="term" value="P:secondary metabolite biosynthetic process"/>
    <property type="evidence" value="ECO:0007669"/>
    <property type="project" value="UniProtKB-ARBA"/>
</dbReference>
<feature type="active site" description="Proton donor; for dehydratase activity" evidence="5">
    <location>
        <position position="1336"/>
    </location>
</feature>
<feature type="region of interest" description="C-terminal hotdog fold" evidence="5">
    <location>
        <begin position="1276"/>
        <end position="1428"/>
    </location>
</feature>
<evidence type="ECO:0000313" key="10">
    <source>
        <dbReference type="EMBL" id="GHP03989.1"/>
    </source>
</evidence>
<dbReference type="Pfam" id="PF00109">
    <property type="entry name" value="ketoacyl-synt"/>
    <property type="match status" value="2"/>
</dbReference>
<dbReference type="InterPro" id="IPR020843">
    <property type="entry name" value="ER"/>
</dbReference>
<feature type="region of interest" description="N-terminal hotdog fold" evidence="5">
    <location>
        <begin position="2766"/>
        <end position="2938"/>
    </location>
</feature>
<dbReference type="SUPFAM" id="SSF53901">
    <property type="entry name" value="Thiolase-like"/>
    <property type="match status" value="4"/>
</dbReference>
<dbReference type="SUPFAM" id="SSF51735">
    <property type="entry name" value="NAD(P)-binding Rossmann-fold domains"/>
    <property type="match status" value="2"/>
</dbReference>
<dbReference type="InterPro" id="IPR025110">
    <property type="entry name" value="AMP-bd_C"/>
</dbReference>
<keyword evidence="3" id="KW-0808">Transferase</keyword>
<dbReference type="InterPro" id="IPR014031">
    <property type="entry name" value="Ketoacyl_synth_C"/>
</dbReference>
<dbReference type="SMART" id="SM00822">
    <property type="entry name" value="PKS_KR"/>
    <property type="match status" value="1"/>
</dbReference>
<evidence type="ECO:0000256" key="5">
    <source>
        <dbReference type="PROSITE-ProRule" id="PRU01363"/>
    </source>
</evidence>
<dbReference type="GO" id="GO:0016491">
    <property type="term" value="F:oxidoreductase activity"/>
    <property type="evidence" value="ECO:0007669"/>
    <property type="project" value="InterPro"/>
</dbReference>
<dbReference type="InterPro" id="IPR013968">
    <property type="entry name" value="PKS_KR"/>
</dbReference>
<feature type="region of interest" description="Disordered" evidence="6">
    <location>
        <begin position="549"/>
        <end position="576"/>
    </location>
</feature>
<dbReference type="SUPFAM" id="SSF56801">
    <property type="entry name" value="Acetyl-CoA synthetase-like"/>
    <property type="match status" value="1"/>
</dbReference>
<protein>
    <submittedName>
        <fullName evidence="10">Uncharacterized protein</fullName>
    </submittedName>
</protein>
<evidence type="ECO:0000313" key="11">
    <source>
        <dbReference type="Proteomes" id="UP000660262"/>
    </source>
</evidence>
<organism evidence="10 11">
    <name type="scientific">Pycnococcus provasolii</name>
    <dbReference type="NCBI Taxonomy" id="41880"/>
    <lineage>
        <taxon>Eukaryota</taxon>
        <taxon>Viridiplantae</taxon>
        <taxon>Chlorophyta</taxon>
        <taxon>Pseudoscourfieldiophyceae</taxon>
        <taxon>Pseudoscourfieldiales</taxon>
        <taxon>Pycnococcaceae</taxon>
        <taxon>Pycnococcus</taxon>
    </lineage>
</organism>
<feature type="region of interest" description="N-terminal hotdog fold" evidence="5">
    <location>
        <begin position="1127"/>
        <end position="1259"/>
    </location>
</feature>
<dbReference type="InterPro" id="IPR042099">
    <property type="entry name" value="ANL_N_sf"/>
</dbReference>
<dbReference type="Gene3D" id="3.10.129.110">
    <property type="entry name" value="Polyketide synthase dehydratase"/>
    <property type="match status" value="2"/>
</dbReference>
<dbReference type="InterPro" id="IPR036736">
    <property type="entry name" value="ACP-like_sf"/>
</dbReference>
<dbReference type="Pfam" id="PF00550">
    <property type="entry name" value="PP-binding"/>
    <property type="match status" value="1"/>
</dbReference>
<dbReference type="PROSITE" id="PS52004">
    <property type="entry name" value="KS3_2"/>
    <property type="match status" value="2"/>
</dbReference>
<dbReference type="InterPro" id="IPR050091">
    <property type="entry name" value="PKS_NRPS_Biosynth_Enz"/>
</dbReference>
<dbReference type="InterPro" id="IPR016039">
    <property type="entry name" value="Thiolase-like"/>
</dbReference>
<evidence type="ECO:0000256" key="6">
    <source>
        <dbReference type="SAM" id="MobiDB-lite"/>
    </source>
</evidence>
<dbReference type="PROSITE" id="PS52019">
    <property type="entry name" value="PKS_MFAS_DH"/>
    <property type="match status" value="2"/>
</dbReference>
<accession>A0A830HF72</accession>
<feature type="region of interest" description="Disordered" evidence="6">
    <location>
        <begin position="2903"/>
        <end position="2927"/>
    </location>
</feature>
<dbReference type="InterPro" id="IPR049551">
    <property type="entry name" value="PKS_DH_C"/>
</dbReference>
<evidence type="ECO:0000256" key="1">
    <source>
        <dbReference type="ARBA" id="ARBA00022450"/>
    </source>
</evidence>
<evidence type="ECO:0000256" key="4">
    <source>
        <dbReference type="ARBA" id="ARBA00023268"/>
    </source>
</evidence>
<feature type="active site" description="Proton acceptor; for dehydratase activity" evidence="5">
    <location>
        <position position="1162"/>
    </location>
</feature>
<dbReference type="InterPro" id="IPR045851">
    <property type="entry name" value="AMP-bd_C_sf"/>
</dbReference>
<dbReference type="Pfam" id="PF13193">
    <property type="entry name" value="AMP-binding_C"/>
    <property type="match status" value="1"/>
</dbReference>
<proteinExistence type="predicted"/>
<dbReference type="Gene3D" id="3.40.50.720">
    <property type="entry name" value="NAD(P)-binding Rossmann-like Domain"/>
    <property type="match status" value="2"/>
</dbReference>
<keyword evidence="1" id="KW-0596">Phosphopantetheine</keyword>
<feature type="domain" description="Ketosynthase family 3 (KS3)" evidence="8">
    <location>
        <begin position="2321"/>
        <end position="2738"/>
    </location>
</feature>
<dbReference type="SUPFAM" id="SSF50129">
    <property type="entry name" value="GroES-like"/>
    <property type="match status" value="1"/>
</dbReference>
<dbReference type="InterPro" id="IPR011032">
    <property type="entry name" value="GroES-like_sf"/>
</dbReference>
<keyword evidence="11" id="KW-1185">Reference proteome</keyword>
<dbReference type="PROSITE" id="PS50075">
    <property type="entry name" value="CARRIER"/>
    <property type="match status" value="1"/>
</dbReference>
<feature type="domain" description="PKS/mFAS DH" evidence="9">
    <location>
        <begin position="2766"/>
        <end position="3105"/>
    </location>
</feature>
<dbReference type="InterPro" id="IPR042104">
    <property type="entry name" value="PKS_dehydratase_sf"/>
</dbReference>
<dbReference type="SMART" id="SM00825">
    <property type="entry name" value="PKS_KS"/>
    <property type="match status" value="2"/>
</dbReference>
<evidence type="ECO:0000259" key="9">
    <source>
        <dbReference type="PROSITE" id="PS52019"/>
    </source>
</evidence>
<sequence>MAMASAASLLDVNGDFSGLLCFVKTPGGREDTTFQDVRRNAHAVARRLLAHFDEKEVDQKQPVIAAMLPNSAEHVVVHYAAAIAGAVIVNINTRLTAAEVRHQLDDADVSVLVADTAYATVAEQAAADSRTVVVWVGGADDNTATNHICQLFQEDPSAAATITTTTTVTSRHISNQQPFEMLYTSGTSGKPKGVVHTQKAVMQHAATACLEFKFHANDVWLHVAPIFHAMDLFAVFAMPLCGAAQAMCSQRAAADPRELLRQLRCKKATCTALAPTSLRLMLDAISMSEENHLHHLRLLSTGGQALDATVVKSFARILPWCTFFSDYGMTEAGGKLCVTLIDELQLSVDARMKLLCTSGRPFACVDVRLLSLHNDDADDDVVAIPDDNGTECCGEIVVRGLSMFRGYFRGWNEDADIGDFTNGWFRTGDIAQPAGQGFVRIVDRKKDLIITGGENVYTAEVELVLTSHPGVSRAAVYGVPHVVLGEVVKALVVLRQDDDGTSSSAEEEDLRAFVASRLADYKVPRIIEVISFEEGASLPQTASMKIKKNELRARDSSTAKNKGPTPMGESPTSVSANSLDDVRRIVQTLVSNLLPHSLVDDTAPLMQAGLTSHAAVDLHTAVLRAFPSIVADRIPALLVFQHPTMEAITRYIHRQQNDVQVLNEEMNNYRAVISDASSTAVHIASMAGRSAQLAPSSLFPSAVGETTAESIVGRDAARRAPYDRFGERTGYFAHVLAVPPFVTDAGRFTLTSTEAACIDPCHLLALEDSDAVLATKPDMTTMARQSAAVVVATMWDEMRTYLAIDCGTAINAAAMTGYGGAFLCGRLSYVFNFGGTCAGVDTACSGSLVATRVARLEIVDGQARHALVPSANASLRFETTAHITLLGALSAVGRCQTLDASADGFGRGEASVAMLLVASDADENSPELGASMLLLSAEVNQDGRSTALTAPSGPSQARLVRTSLALAASSASAIAPAVHNLHGTGTPLGDPIEVAAFVDAMSSTTASSLIPPTLTATKSIVGHTEAAAGLSSLAMLERAARAQFAVPLVLCRSLNAHVAAILATKSVGVSRGGEGSAIASLDENVSCYCCSAFGMSGVNAHATLRPHAPASCSWRRGVIGTHRRLTHGSWVSVRPPFRALVGSFEPSADVMALKLDARFKEHRIIGQSILPGAASLEALLATSQVLCNIRREGDHEASRRAVVSVTFVRACNLSSSAAAVVVVVEWRAETGATAVRPSTGTPFVTSHVQRIALQHTQATNSCVSTQTICVHRASTTHPIASAPFYREWLPPAGLQYGPSFAVATSLRTCGTRISAQVVGDDESACAYTGLAPGVLDAGLHASLARDVRQHSDKGTTGGIAQHQLKVPSALRAIVAMRRSMGQALHTLHVQVHDDGSSDHDFRDNADSTIPVMIVGGLVTKSVATKHSATVADADAKVTCAYEVAWCTAITSVPPSMRDVNRQDESALSLTMGKRCGHVFNVQAHRLLLALLDVVQTRDHGYLRMLTHGALLTSILEVTHRRNRSSSSAAGAWAALRTASLELSLTTTAVACDGDDLSSAKCSVHSAPGLMSTRGGYGVAVRSGSVSNAQLVSGPTERSVASVSDWQDAFHLIARPRGSIASLRAVPVTSALPSNPRHAIHLSVFAVGLNFRDLLNVLDLYPGDPGAPGGDCAGAVAVSSSLPLGTALFGQAFGSLGTRVVDADARLLAPMPASLCVGEAASIPTVTLTADACLALMTRRTTVPSAMIVHGVSGGVGLASARLARHLHLAIHGSAGTSTKRSAARRWASSFASPCDSVAVASSRSTCFAETFATLQTPTVLALNSLTSTGFVAATMANLAPTGTFAEISKRNIWRADAIASERWDLRANIVALDLMHASAIEQRIARVAAHVHASEAAGSLPLSTFALVGGTRSALRTMAKASHIGKLIAIKSAGAGGRAFALPAFAANSAAILGGLGVLGGVCALWLIEHACVHNLVLSGRSGRAPPRRSLAWLEHAAPVVTLSRTNAACSADARMFLGTSPPPSPLAAVLQAGGVLADASLANQKVLGVRAVLPPKENATLEVLASTQLSPMRAFVGFSSIAGLLGNKGQLAYAFANEAMARTLDGCRLVTGMTSSAIQYGAWGGESGGMAASVLSRIESAGFGFMQERQALAVLALTLDPTFRVHLIGSAFDFPKLVASGAVCVHNAPFFEDVCDTTASKDIAVKVYLPTEERAARRHHLHMTLDATIAYISRTAASVLGRELDVNEPFMDAGLDSLTSVELRQVLNTGGDGTDAAVALSLPATAIFDYPSIASLAAYVASTLTTDMDVDGELVVHKPEDRDAMVAEPLVLAHITANMALATEEMCEDTIAVCPLLRHDVDGGSRTTEGGGMRFGTFLANAGHFDAPAFRLTTSESRAMDPQQRMLCVRAGEALSTSVEKDAFPTTCVAIGIAAAEYLPMTLASGVRITPHTAVGGFLSVASGRLSYLFHLGGAAVCCDTACSSALTAMSLGEHAARSAAHGAAPSLLSGAANLLLMDRTTRLFEVGGFLAPDGRCKALDAGADGYVRSEACTMVAAVGGGDGGVIVAGSGVNQDGRSSALTAPNGPAQQRVLAASLRSVLDRVMRVDLHGTGTPLGDPIEVGAVAAAVLMASRAESVSLAARKSAWGHAEPASGGVGLAALALRLDDAANEAIIHLRSVNAFVAASLPPESGGVTTSGVHLARQHLGRYEQGTCAAGGVSAFAFQGTNANVALARTHKTCVVASSVRRVYHPRFFWRETVQMHALATGVALEAPLPPPSPLPCEAPYVSVSSADLRDVPSYAFLRDHVVAGVPLLPAAALLDAAFWLAYTAEDTTTMSSPGIVGTTFVAPVNLATERRLCADVSLFTGTLLLSTSDRRLRACTSIRHGREDHPRAVYHCQKPHPPPNAVKGGERGEPAASESAAEGFRALRDEGHTAIGLPVSASVIGDETAQSDCTRLPVSASVIYAYARASKSLEYGAAFQSLHCLRILERGGSALVRVKPEHSYARSGWMLHPSLLDAAFQAAMLTKNLMSTNHNTSVPASLDMLTMASSFSVGGARISVHHGIDDDTTTDHRIMQGGNVAVMANRMVMKEAVADDDVRAAVLPPPSLKSSRRYAEDGGGGSSDDHLRNAVANAVRDALGEEADEMDSLQMIELRGQLGRLSGGMAPPLETFSLDDGGVDALVDRLVLWLQRGLCPDDGQQHHRTFTCVPIMHAARMPLTDTEESAAWVAPTPKGMSLLWRACSLPSYAAWAAWSLCRRNDDMVKANIRGTFSTPLSPTDMFLSRLKMTFSWEVDGELDEDRLRRALAYTLRSYPSLAGRLEVDYWSGRLFLKWGEGMGAVFRRLRRRRRHSGGGTPDVVARHSGGGTPDVVARHSGGGTPDVVAIHLGNTAWRLIMASLAVLGCLFAYLQSAVSFAIGAPVLTVELEKSGGDVESVVKSSVHLQWAHAVADGTTINGFVKALAAAYEMQAVPEETPAEVMAPSPEAIRLARELVAADCGGGSFYAPSGGGGFAFRRFFVEGDRRHAVARVWRSLAGALRVPPSLRFLLDVRAGAGGELAGNALRWGAPLAFADDDDVADVAARIRLASARLARDERAGGASVPATHLVSSFASFIGVVDETAFDNDAGALGAPTQASLSFSERVPPLDDDEVGNAMASVNARWWGLILSQAPDCCEKYVCNLVAM</sequence>
<dbReference type="InterPro" id="IPR020845">
    <property type="entry name" value="AMP-binding_CS"/>
</dbReference>
<evidence type="ECO:0000256" key="3">
    <source>
        <dbReference type="ARBA" id="ARBA00022679"/>
    </source>
</evidence>
<dbReference type="Pfam" id="PF14765">
    <property type="entry name" value="PS-DH"/>
    <property type="match status" value="1"/>
</dbReference>
<feature type="region of interest" description="C-terminal hotdog fold" evidence="5">
    <location>
        <begin position="2960"/>
        <end position="3105"/>
    </location>
</feature>
<dbReference type="InterPro" id="IPR023213">
    <property type="entry name" value="CAT-like_dom_sf"/>
</dbReference>
<dbReference type="SMART" id="SM00823">
    <property type="entry name" value="PKS_PP"/>
    <property type="match status" value="2"/>
</dbReference>
<dbReference type="InterPro" id="IPR000873">
    <property type="entry name" value="AMP-dep_synth/lig_dom"/>
</dbReference>
<dbReference type="CDD" id="cd04433">
    <property type="entry name" value="AFD_class_I"/>
    <property type="match status" value="1"/>
</dbReference>
<dbReference type="InterPro" id="IPR009081">
    <property type="entry name" value="PP-bd_ACP"/>
</dbReference>
<dbReference type="CDD" id="cd05195">
    <property type="entry name" value="enoyl_red"/>
    <property type="match status" value="1"/>
</dbReference>
<dbReference type="EMBL" id="BNJQ01000006">
    <property type="protein sequence ID" value="GHP03989.1"/>
    <property type="molecule type" value="Genomic_DNA"/>
</dbReference>
<dbReference type="SUPFAM" id="SSF47336">
    <property type="entry name" value="ACP-like"/>
    <property type="match status" value="2"/>
</dbReference>
<dbReference type="OrthoDB" id="515223at2759"/>
<name>A0A830HF72_9CHLO</name>
<dbReference type="InterPro" id="IPR036291">
    <property type="entry name" value="NAD(P)-bd_dom_sf"/>
</dbReference>
<dbReference type="Pfam" id="PF08659">
    <property type="entry name" value="KR"/>
    <property type="match status" value="1"/>
</dbReference>
<feature type="domain" description="Ketosynthase family 3 (KS3)" evidence="8">
    <location>
        <begin position="678"/>
        <end position="1106"/>
    </location>
</feature>
<feature type="domain" description="Carrier" evidence="7">
    <location>
        <begin position="2224"/>
        <end position="2305"/>
    </location>
</feature>
<dbReference type="Pfam" id="PF00501">
    <property type="entry name" value="AMP-binding"/>
    <property type="match status" value="1"/>
</dbReference>
<evidence type="ECO:0000259" key="7">
    <source>
        <dbReference type="PROSITE" id="PS50075"/>
    </source>
</evidence>
<dbReference type="SMART" id="SM01294">
    <property type="entry name" value="PKS_PP_betabranch"/>
    <property type="match status" value="1"/>
</dbReference>
<dbReference type="InterPro" id="IPR020841">
    <property type="entry name" value="PKS_Beta-ketoAc_synthase_dom"/>
</dbReference>
<dbReference type="SMART" id="SM00829">
    <property type="entry name" value="PKS_ER"/>
    <property type="match status" value="1"/>
</dbReference>
<dbReference type="Proteomes" id="UP000660262">
    <property type="component" value="Unassembled WGS sequence"/>
</dbReference>
<dbReference type="GO" id="GO:0004312">
    <property type="term" value="F:fatty acid synthase activity"/>
    <property type="evidence" value="ECO:0007669"/>
    <property type="project" value="TreeGrafter"/>
</dbReference>